<dbReference type="SUPFAM" id="SSF46785">
    <property type="entry name" value="Winged helix' DNA-binding domain"/>
    <property type="match status" value="1"/>
</dbReference>
<dbReference type="GO" id="GO:0051775">
    <property type="term" value="P:response to redox state"/>
    <property type="evidence" value="ECO:0007669"/>
    <property type="project" value="InterPro"/>
</dbReference>
<keyword evidence="5 7" id="KW-0238">DNA-binding</keyword>
<proteinExistence type="inferred from homology"/>
<comment type="function">
    <text evidence="7">Modulates transcription in response to changes in cellular NADH/NAD(+) redox state.</text>
</comment>
<sequence length="183" mass="20240">MQDMNIKKVSSHELGQKLDMNPAQIRKDLAYFGEFGRKGIGYEVSYLISKIKEILKINRHINVGLVGAGHLGIALSNYNRFTREKLSIAAIFDADPNKWGMSVGHLKVQPVSELQETVKEKDIKMGIITVPATEAQKVVDQLIAAGVTAILNFAPATLKVPSHVHLRNADLTTELQSLAYYVD</sequence>
<dbReference type="InterPro" id="IPR036291">
    <property type="entry name" value="NAD(P)-bd_dom_sf"/>
</dbReference>
<dbReference type="PANTHER" id="PTHR35786:SF1">
    <property type="entry name" value="REDOX-SENSING TRANSCRIPTIONAL REPRESSOR REX 1"/>
    <property type="match status" value="1"/>
</dbReference>
<dbReference type="GO" id="GO:0045892">
    <property type="term" value="P:negative regulation of DNA-templated transcription"/>
    <property type="evidence" value="ECO:0007669"/>
    <property type="project" value="InterPro"/>
</dbReference>
<dbReference type="Proteomes" id="UP001057291">
    <property type="component" value="Unassembled WGS sequence"/>
</dbReference>
<dbReference type="NCBIfam" id="NF003989">
    <property type="entry name" value="PRK05472.1-3"/>
    <property type="match status" value="1"/>
</dbReference>
<dbReference type="SUPFAM" id="SSF51735">
    <property type="entry name" value="NAD(P)-binding Rossmann-fold domains"/>
    <property type="match status" value="1"/>
</dbReference>
<evidence type="ECO:0000256" key="4">
    <source>
        <dbReference type="ARBA" id="ARBA00023027"/>
    </source>
</evidence>
<gene>
    <name evidence="7 9" type="primary">rex</name>
    <name evidence="9" type="ORF">DNHGIG_36940</name>
</gene>
<evidence type="ECO:0000313" key="9">
    <source>
        <dbReference type="EMBL" id="GIM48145.1"/>
    </source>
</evidence>
<evidence type="ECO:0000256" key="7">
    <source>
        <dbReference type="HAMAP-Rule" id="MF_01131"/>
    </source>
</evidence>
<protein>
    <recommendedName>
        <fullName evidence="7">Redox-sensing transcriptional repressor Rex</fullName>
    </recommendedName>
</protein>
<evidence type="ECO:0000256" key="3">
    <source>
        <dbReference type="ARBA" id="ARBA00023015"/>
    </source>
</evidence>
<comment type="caution">
    <text evidence="9">The sequence shown here is derived from an EMBL/GenBank/DDBJ whole genome shotgun (WGS) entry which is preliminary data.</text>
</comment>
<evidence type="ECO:0000256" key="6">
    <source>
        <dbReference type="ARBA" id="ARBA00023163"/>
    </source>
</evidence>
<keyword evidence="10" id="KW-1185">Reference proteome</keyword>
<dbReference type="InterPro" id="IPR022876">
    <property type="entry name" value="Tscrpt_rep_Rex"/>
</dbReference>
<feature type="binding site" evidence="7">
    <location>
        <begin position="67"/>
        <end position="72"/>
    </location>
    <ligand>
        <name>NAD(+)</name>
        <dbReference type="ChEBI" id="CHEBI:57540"/>
    </ligand>
</feature>
<dbReference type="NCBIfam" id="NF003996">
    <property type="entry name" value="PRK05472.2-5"/>
    <property type="match status" value="1"/>
</dbReference>
<dbReference type="InterPro" id="IPR036388">
    <property type="entry name" value="WH-like_DNA-bd_sf"/>
</dbReference>
<evidence type="ECO:0000256" key="5">
    <source>
        <dbReference type="ARBA" id="ARBA00023125"/>
    </source>
</evidence>
<keyword evidence="2 7" id="KW-0678">Repressor</keyword>
<evidence type="ECO:0000256" key="2">
    <source>
        <dbReference type="ARBA" id="ARBA00022491"/>
    </source>
</evidence>
<comment type="caution">
    <text evidence="7">Lacks conserved residue(s) required for the propagation of feature annotation.</text>
</comment>
<organism evidence="9 10">
    <name type="scientific">Collibacillus ludicampi</name>
    <dbReference type="NCBI Taxonomy" id="2771369"/>
    <lineage>
        <taxon>Bacteria</taxon>
        <taxon>Bacillati</taxon>
        <taxon>Bacillota</taxon>
        <taxon>Bacilli</taxon>
        <taxon>Bacillales</taxon>
        <taxon>Alicyclobacillaceae</taxon>
        <taxon>Collibacillus</taxon>
    </lineage>
</organism>
<keyword evidence="1 7" id="KW-0963">Cytoplasm</keyword>
<dbReference type="InterPro" id="IPR058236">
    <property type="entry name" value="Rex_actinobacterial-type"/>
</dbReference>
<dbReference type="AlphaFoldDB" id="A0AAV4LKB0"/>
<evidence type="ECO:0000256" key="1">
    <source>
        <dbReference type="ARBA" id="ARBA00022490"/>
    </source>
</evidence>
<comment type="similarity">
    <text evidence="7">Belongs to the transcriptional regulatory Rex family.</text>
</comment>
<reference evidence="9" key="1">
    <citation type="journal article" date="2023" name="Int. J. Syst. Evol. Microbiol.">
        <title>Collibacillus ludicampi gen. nov., sp. nov., a new soil bacterium of the family Alicyclobacillaceae.</title>
        <authorList>
            <person name="Jojima T."/>
            <person name="Ioku Y."/>
            <person name="Fukuta Y."/>
            <person name="Shirasaka N."/>
            <person name="Matsumura Y."/>
            <person name="Mori M."/>
        </authorList>
    </citation>
    <scope>NUCLEOTIDE SEQUENCE</scope>
    <source>
        <strain evidence="9">TP075</strain>
    </source>
</reference>
<feature type="domain" description="CoA-binding" evidence="8">
    <location>
        <begin position="56"/>
        <end position="157"/>
    </location>
</feature>
<accession>A0AAV4LKB0</accession>
<dbReference type="NCBIfam" id="NF003993">
    <property type="entry name" value="PRK05472.2-2"/>
    <property type="match status" value="1"/>
</dbReference>
<dbReference type="EMBL" id="BOQE01000001">
    <property type="protein sequence ID" value="GIM48145.1"/>
    <property type="molecule type" value="Genomic_DNA"/>
</dbReference>
<dbReference type="PANTHER" id="PTHR35786">
    <property type="entry name" value="REDOX-SENSING TRANSCRIPTIONAL REPRESSOR REX"/>
    <property type="match status" value="1"/>
</dbReference>
<dbReference type="NCBIfam" id="NF003994">
    <property type="entry name" value="PRK05472.2-3"/>
    <property type="match status" value="1"/>
</dbReference>
<dbReference type="GO" id="GO:0003700">
    <property type="term" value="F:DNA-binding transcription factor activity"/>
    <property type="evidence" value="ECO:0007669"/>
    <property type="project" value="UniProtKB-UniRule"/>
</dbReference>
<dbReference type="SMART" id="SM00881">
    <property type="entry name" value="CoA_binding"/>
    <property type="match status" value="1"/>
</dbReference>
<comment type="subunit">
    <text evidence="7">Homodimer.</text>
</comment>
<dbReference type="GO" id="GO:0003677">
    <property type="term" value="F:DNA binding"/>
    <property type="evidence" value="ECO:0007669"/>
    <property type="project" value="UniProtKB-UniRule"/>
</dbReference>
<dbReference type="NCBIfam" id="NF003995">
    <property type="entry name" value="PRK05472.2-4"/>
    <property type="match status" value="1"/>
</dbReference>
<name>A0AAV4LKB0_9BACL</name>
<evidence type="ECO:0000313" key="10">
    <source>
        <dbReference type="Proteomes" id="UP001057291"/>
    </source>
</evidence>
<keyword evidence="3 7" id="KW-0805">Transcription regulation</keyword>
<dbReference type="Gene3D" id="3.40.50.720">
    <property type="entry name" value="NAD(P)-binding Rossmann-like Domain"/>
    <property type="match status" value="1"/>
</dbReference>
<dbReference type="GO" id="GO:0005737">
    <property type="term" value="C:cytoplasm"/>
    <property type="evidence" value="ECO:0007669"/>
    <property type="project" value="UniProtKB-SubCell"/>
</dbReference>
<comment type="subcellular location">
    <subcellularLocation>
        <location evidence="7">Cytoplasm</location>
    </subcellularLocation>
</comment>
<dbReference type="InterPro" id="IPR003781">
    <property type="entry name" value="CoA-bd"/>
</dbReference>
<dbReference type="InterPro" id="IPR009718">
    <property type="entry name" value="Rex_DNA-bd_C_dom"/>
</dbReference>
<keyword evidence="6 7" id="KW-0804">Transcription</keyword>
<evidence type="ECO:0000259" key="8">
    <source>
        <dbReference type="SMART" id="SM00881"/>
    </source>
</evidence>
<dbReference type="Pfam" id="PF02629">
    <property type="entry name" value="CoA_binding"/>
    <property type="match status" value="1"/>
</dbReference>
<dbReference type="Gene3D" id="1.10.10.10">
    <property type="entry name" value="Winged helix-like DNA-binding domain superfamily/Winged helix DNA-binding domain"/>
    <property type="match status" value="1"/>
</dbReference>
<dbReference type="Pfam" id="PF06971">
    <property type="entry name" value="Put_DNA-bind_N"/>
    <property type="match status" value="1"/>
</dbReference>
<dbReference type="InterPro" id="IPR036390">
    <property type="entry name" value="WH_DNA-bd_sf"/>
</dbReference>
<dbReference type="HAMAP" id="MF_01131">
    <property type="entry name" value="Rex"/>
    <property type="match status" value="1"/>
</dbReference>
<keyword evidence="4 7" id="KW-0520">NAD</keyword>